<reference evidence="2 3" key="1">
    <citation type="submission" date="2017-01" db="EMBL/GenBank/DDBJ databases">
        <title>Complete Genome Sequence of Vibrio vulnificus FORC_053.</title>
        <authorList>
            <consortium name="Food-borne Pathogen Omics Research Center"/>
            <person name="Chung H.Y."/>
            <person name="Na E.J."/>
            <person name="Song J.S."/>
            <person name="Kim H."/>
            <person name="Lee J.-H."/>
            <person name="Ryu S."/>
            <person name="Choi S.H."/>
        </authorList>
    </citation>
    <scope>NUCLEOTIDE SEQUENCE [LARGE SCALE GENOMIC DNA]</scope>
    <source>
        <strain evidence="2 3">FORC_053</strain>
    </source>
</reference>
<gene>
    <name evidence="2" type="ORF">FORC53_2298</name>
</gene>
<feature type="transmembrane region" description="Helical" evidence="1">
    <location>
        <begin position="16"/>
        <end position="35"/>
    </location>
</feature>
<keyword evidence="1" id="KW-0472">Membrane</keyword>
<keyword evidence="1" id="KW-1133">Transmembrane helix</keyword>
<name>A0AAN1PR78_VIBVL</name>
<dbReference type="Proteomes" id="UP000263418">
    <property type="component" value="Chromosome 1"/>
</dbReference>
<evidence type="ECO:0000256" key="1">
    <source>
        <dbReference type="SAM" id="Phobius"/>
    </source>
</evidence>
<proteinExistence type="predicted"/>
<evidence type="ECO:0000313" key="2">
    <source>
        <dbReference type="EMBL" id="AXX60637.1"/>
    </source>
</evidence>
<keyword evidence="1" id="KW-0812">Transmembrane</keyword>
<accession>A0AAN1PR78</accession>
<dbReference type="RefSeq" id="WP_011149687.1">
    <property type="nucleotide sequence ID" value="NZ_CABMOC010000001.1"/>
</dbReference>
<organism evidence="2 3">
    <name type="scientific">Vibrio vulnificus</name>
    <dbReference type="NCBI Taxonomy" id="672"/>
    <lineage>
        <taxon>Bacteria</taxon>
        <taxon>Pseudomonadati</taxon>
        <taxon>Pseudomonadota</taxon>
        <taxon>Gammaproteobacteria</taxon>
        <taxon>Vibrionales</taxon>
        <taxon>Vibrionaceae</taxon>
        <taxon>Vibrio</taxon>
    </lineage>
</organism>
<evidence type="ECO:0000313" key="3">
    <source>
        <dbReference type="Proteomes" id="UP000263418"/>
    </source>
</evidence>
<dbReference type="EMBL" id="CP019290">
    <property type="protein sequence ID" value="AXX60637.1"/>
    <property type="molecule type" value="Genomic_DNA"/>
</dbReference>
<dbReference type="KEGG" id="vvl:VV93_v1c08140"/>
<dbReference type="AlphaFoldDB" id="A0AAN1PR78"/>
<sequence>MNKAQREVKEILKHSVLWTLYFVAILAVALVVIYTQVTSRCEFQRELTGV</sequence>
<protein>
    <submittedName>
        <fullName evidence="2">Uncharacterized protein</fullName>
    </submittedName>
</protein>